<dbReference type="AlphaFoldDB" id="A0AAW2VVY9"/>
<accession>A0AAW2VVY9</accession>
<sequence length="59" mass="6208">MPTKRAKGQSGSLALLAPRLTIRAEAPRPAEERAAEKKSFKLGFEQGSFPAVGGGRGQV</sequence>
<reference evidence="1" key="2">
    <citation type="journal article" date="2024" name="Plant">
        <title>Genomic evolution and insights into agronomic trait innovations of Sesamum species.</title>
        <authorList>
            <person name="Miao H."/>
            <person name="Wang L."/>
            <person name="Qu L."/>
            <person name="Liu H."/>
            <person name="Sun Y."/>
            <person name="Le M."/>
            <person name="Wang Q."/>
            <person name="Wei S."/>
            <person name="Zheng Y."/>
            <person name="Lin W."/>
            <person name="Duan Y."/>
            <person name="Cao H."/>
            <person name="Xiong S."/>
            <person name="Wang X."/>
            <person name="Wei L."/>
            <person name="Li C."/>
            <person name="Ma Q."/>
            <person name="Ju M."/>
            <person name="Zhao R."/>
            <person name="Li G."/>
            <person name="Mu C."/>
            <person name="Tian Q."/>
            <person name="Mei H."/>
            <person name="Zhang T."/>
            <person name="Gao T."/>
            <person name="Zhang H."/>
        </authorList>
    </citation>
    <scope>NUCLEOTIDE SEQUENCE</scope>
    <source>
        <strain evidence="1">KEN1</strain>
    </source>
</reference>
<dbReference type="EMBL" id="JACGWN010000009">
    <property type="protein sequence ID" value="KAL0433071.1"/>
    <property type="molecule type" value="Genomic_DNA"/>
</dbReference>
<evidence type="ECO:0000313" key="1">
    <source>
        <dbReference type="EMBL" id="KAL0433071.1"/>
    </source>
</evidence>
<gene>
    <name evidence="1" type="ORF">Slati_2641400</name>
</gene>
<protein>
    <submittedName>
        <fullName evidence="1">Uncharacterized protein</fullName>
    </submittedName>
</protein>
<reference evidence="1" key="1">
    <citation type="submission" date="2020-06" db="EMBL/GenBank/DDBJ databases">
        <authorList>
            <person name="Li T."/>
            <person name="Hu X."/>
            <person name="Zhang T."/>
            <person name="Song X."/>
            <person name="Zhang H."/>
            <person name="Dai N."/>
            <person name="Sheng W."/>
            <person name="Hou X."/>
            <person name="Wei L."/>
        </authorList>
    </citation>
    <scope>NUCLEOTIDE SEQUENCE</scope>
    <source>
        <strain evidence="1">KEN1</strain>
        <tissue evidence="1">Leaf</tissue>
    </source>
</reference>
<comment type="caution">
    <text evidence="1">The sequence shown here is derived from an EMBL/GenBank/DDBJ whole genome shotgun (WGS) entry which is preliminary data.</text>
</comment>
<name>A0AAW2VVY9_9LAMI</name>
<organism evidence="1">
    <name type="scientific">Sesamum latifolium</name>
    <dbReference type="NCBI Taxonomy" id="2727402"/>
    <lineage>
        <taxon>Eukaryota</taxon>
        <taxon>Viridiplantae</taxon>
        <taxon>Streptophyta</taxon>
        <taxon>Embryophyta</taxon>
        <taxon>Tracheophyta</taxon>
        <taxon>Spermatophyta</taxon>
        <taxon>Magnoliopsida</taxon>
        <taxon>eudicotyledons</taxon>
        <taxon>Gunneridae</taxon>
        <taxon>Pentapetalae</taxon>
        <taxon>asterids</taxon>
        <taxon>lamiids</taxon>
        <taxon>Lamiales</taxon>
        <taxon>Pedaliaceae</taxon>
        <taxon>Sesamum</taxon>
    </lineage>
</organism>
<proteinExistence type="predicted"/>